<dbReference type="VEuPathDB" id="FungiDB:PAAG_11844"/>
<dbReference type="GeneID" id="26970705"/>
<reference evidence="1 2" key="1">
    <citation type="journal article" date="2011" name="PLoS Genet.">
        <title>Comparative genomic analysis of human fungal pathogens causing paracoccidioidomycosis.</title>
        <authorList>
            <person name="Desjardins C.A."/>
            <person name="Champion M.D."/>
            <person name="Holder J.W."/>
            <person name="Muszewska A."/>
            <person name="Goldberg J."/>
            <person name="Bailao A.M."/>
            <person name="Brigido M.M."/>
            <person name="Ferreira M.E."/>
            <person name="Garcia A.M."/>
            <person name="Grynberg M."/>
            <person name="Gujja S."/>
            <person name="Heiman D.I."/>
            <person name="Henn M.R."/>
            <person name="Kodira C.D."/>
            <person name="Leon-Narvaez H."/>
            <person name="Longo L.V."/>
            <person name="Ma L.J."/>
            <person name="Malavazi I."/>
            <person name="Matsuo A.L."/>
            <person name="Morais F.V."/>
            <person name="Pereira M."/>
            <person name="Rodriguez-Brito S."/>
            <person name="Sakthikumar S."/>
            <person name="Salem-Izacc S.M."/>
            <person name="Sykes S.M."/>
            <person name="Teixeira M.M."/>
            <person name="Vallejo M.C."/>
            <person name="Walter M.E."/>
            <person name="Yandava C."/>
            <person name="Young S."/>
            <person name="Zeng Q."/>
            <person name="Zucker J."/>
            <person name="Felipe M.S."/>
            <person name="Goldman G.H."/>
            <person name="Haas B.J."/>
            <person name="McEwen J.G."/>
            <person name="Nino-Vega G."/>
            <person name="Puccia R."/>
            <person name="San-Blas G."/>
            <person name="Soares C.M."/>
            <person name="Birren B.W."/>
            <person name="Cuomo C.A."/>
        </authorList>
    </citation>
    <scope>NUCLEOTIDE SEQUENCE [LARGE SCALE GENOMIC DNA]</scope>
    <source>
        <strain evidence="2">ATCC MYA-826 / Pb01</strain>
    </source>
</reference>
<keyword evidence="2" id="KW-1185">Reference proteome</keyword>
<accession>A0A0A2VKS8</accession>
<sequence>MAESRKTLDTAIESMELEEERVYSEKLSGRLKMTSSPTSTDQRQSISNLQVFQLNDKLLEKDQDNLIEQTVITCL</sequence>
<organism evidence="1 2">
    <name type="scientific">Paracoccidioides lutzii (strain ATCC MYA-826 / Pb01)</name>
    <name type="common">Paracoccidioides brasiliensis</name>
    <dbReference type="NCBI Taxonomy" id="502779"/>
    <lineage>
        <taxon>Eukaryota</taxon>
        <taxon>Fungi</taxon>
        <taxon>Dikarya</taxon>
        <taxon>Ascomycota</taxon>
        <taxon>Pezizomycotina</taxon>
        <taxon>Eurotiomycetes</taxon>
        <taxon>Eurotiomycetidae</taxon>
        <taxon>Onygenales</taxon>
        <taxon>Ajellomycetaceae</taxon>
        <taxon>Paracoccidioides</taxon>
    </lineage>
</organism>
<evidence type="ECO:0000313" key="2">
    <source>
        <dbReference type="Proteomes" id="UP000002059"/>
    </source>
</evidence>
<evidence type="ECO:0000313" key="1">
    <source>
        <dbReference type="EMBL" id="KGQ01494.1"/>
    </source>
</evidence>
<proteinExistence type="predicted"/>
<dbReference type="AlphaFoldDB" id="A0A0A2VKS8"/>
<name>A0A0A2VKS8_PARBA</name>
<dbReference type="RefSeq" id="XP_015703013.1">
    <property type="nucleotide sequence ID" value="XM_015847421.1"/>
</dbReference>
<dbReference type="KEGG" id="pbl:PAAG_11844"/>
<dbReference type="EMBL" id="KN294001">
    <property type="protein sequence ID" value="KGQ01494.1"/>
    <property type="molecule type" value="Genomic_DNA"/>
</dbReference>
<protein>
    <submittedName>
        <fullName evidence="1">Uncharacterized protein</fullName>
    </submittedName>
</protein>
<dbReference type="HOGENOM" id="CLU_2671706_0_0_1"/>
<dbReference type="Proteomes" id="UP000002059">
    <property type="component" value="Partially assembled WGS sequence"/>
</dbReference>
<gene>
    <name evidence="1" type="ORF">PAAG_11844</name>
</gene>